<dbReference type="EC" id="7.1.2.2" evidence="12"/>
<comment type="function">
    <text evidence="12">Produces ATP from ADP in the presence of a proton gradient across the membrane. The alpha chain is a regulatory subunit.</text>
</comment>
<feature type="site" description="Required for activity" evidence="12">
    <location>
        <position position="373"/>
    </location>
</feature>
<evidence type="ECO:0000259" key="13">
    <source>
        <dbReference type="Pfam" id="PF00006"/>
    </source>
</evidence>
<dbReference type="PANTHER" id="PTHR48082:SF2">
    <property type="entry name" value="ATP SYNTHASE SUBUNIT ALPHA, MITOCHONDRIAL"/>
    <property type="match status" value="1"/>
</dbReference>
<dbReference type="InterPro" id="IPR038376">
    <property type="entry name" value="ATP_synth_asu_C_sf"/>
</dbReference>
<evidence type="ECO:0000256" key="7">
    <source>
        <dbReference type="ARBA" id="ARBA00022967"/>
    </source>
</evidence>
<comment type="catalytic activity">
    <reaction evidence="12">
        <text>ATP + H2O + 4 H(+)(in) = ADP + phosphate + 5 H(+)(out)</text>
        <dbReference type="Rhea" id="RHEA:57720"/>
        <dbReference type="ChEBI" id="CHEBI:15377"/>
        <dbReference type="ChEBI" id="CHEBI:15378"/>
        <dbReference type="ChEBI" id="CHEBI:30616"/>
        <dbReference type="ChEBI" id="CHEBI:43474"/>
        <dbReference type="ChEBI" id="CHEBI:456216"/>
        <dbReference type="EC" id="7.1.2.2"/>
    </reaction>
</comment>
<keyword evidence="17" id="KW-1185">Reference proteome</keyword>
<dbReference type="Pfam" id="PF00006">
    <property type="entry name" value="ATP-synt_ab"/>
    <property type="match status" value="1"/>
</dbReference>
<dbReference type="SUPFAM" id="SSF47917">
    <property type="entry name" value="C-terminal domain of alpha and beta subunits of F1 ATP synthase"/>
    <property type="match status" value="1"/>
</dbReference>
<evidence type="ECO:0000256" key="9">
    <source>
        <dbReference type="ARBA" id="ARBA00023136"/>
    </source>
</evidence>
<keyword evidence="6 12" id="KW-0067">ATP-binding</keyword>
<dbReference type="CDD" id="cd18116">
    <property type="entry name" value="ATP-synt_F1_alpha_N"/>
    <property type="match status" value="1"/>
</dbReference>
<dbReference type="Proteomes" id="UP001519363">
    <property type="component" value="Unassembled WGS sequence"/>
</dbReference>
<feature type="domain" description="ATP synthase alpha subunit C-terminal" evidence="14">
    <location>
        <begin position="382"/>
        <end position="507"/>
    </location>
</feature>
<dbReference type="PROSITE" id="PS00152">
    <property type="entry name" value="ATPASE_ALPHA_BETA"/>
    <property type="match status" value="1"/>
</dbReference>
<dbReference type="SUPFAM" id="SSF50615">
    <property type="entry name" value="N-terminal domain of alpha and beta subunits of F1 ATP synthase"/>
    <property type="match status" value="1"/>
</dbReference>
<evidence type="ECO:0000256" key="10">
    <source>
        <dbReference type="ARBA" id="ARBA00023196"/>
    </source>
</evidence>
<protein>
    <recommendedName>
        <fullName evidence="12">ATP synthase subunit alpha</fullName>
        <ecNumber evidence="12">7.1.2.2</ecNumber>
    </recommendedName>
    <alternativeName>
        <fullName evidence="12">ATP synthase F1 sector subunit alpha</fullName>
    </alternativeName>
    <alternativeName>
        <fullName evidence="12">F-ATPase subunit alpha</fullName>
    </alternativeName>
</protein>
<feature type="domain" description="ATPase F1/V1/A1 complex alpha/beta subunit N-terminal" evidence="15">
    <location>
        <begin position="29"/>
        <end position="95"/>
    </location>
</feature>
<accession>A0ABS5AJP0</accession>
<feature type="binding site" evidence="12">
    <location>
        <begin position="172"/>
        <end position="179"/>
    </location>
    <ligand>
        <name>ATP</name>
        <dbReference type="ChEBI" id="CHEBI:30616"/>
    </ligand>
</feature>
<name>A0ABS5AJP0_9PSEU</name>
<dbReference type="InterPro" id="IPR033732">
    <property type="entry name" value="ATP_synth_F1_a_nt-bd_dom"/>
</dbReference>
<dbReference type="InterPro" id="IPR000793">
    <property type="entry name" value="ATP_synth_asu_C"/>
</dbReference>
<dbReference type="Pfam" id="PF00306">
    <property type="entry name" value="ATP-synt_ab_C"/>
    <property type="match status" value="1"/>
</dbReference>
<comment type="caution">
    <text evidence="16">The sequence shown here is derived from an EMBL/GenBank/DDBJ whole genome shotgun (WGS) entry which is preliminary data.</text>
</comment>
<dbReference type="CDD" id="cd01132">
    <property type="entry name" value="F1-ATPase_alpha_CD"/>
    <property type="match status" value="1"/>
</dbReference>
<evidence type="ECO:0000256" key="5">
    <source>
        <dbReference type="ARBA" id="ARBA00022741"/>
    </source>
</evidence>
<sequence length="548" mass="59189">MAELTISSDEIRSAIENYVSSYSPEVSREEVGVVATTGDGIATVEGLPSAMTNELLEFSGGVLGVALNMDPREIGAAILGNFDGIEEGQEVKRTGRVLSVPVGDGFLGRVVNPLGQPIDGLGEIVAEDQRALEIQAATVVQRQSVKEPLQTGIKSIDAQTPIGRGQRQLIIGDRKTGKTAVCVDTILNQKANWETGDPKQQVRCIYVAIGQKGSTIAAVKKALEDRGAMEYTTIVAAPASDAAGFKWLAPYTGSAIGQHWMYQGKHVLIVFDDLTKQAEAYRAISLLLRRPPGREAYPGDVFYLHSRLLERCAKLSDELGGGSMTGLPIIETKANDVSAYIPTNVISITDGQCFLESDLFNQGVRPAVNTGISVSRVGGSAQVKAMRKVAGSLRLDLSQYRELEAFAAFASDLDPVSKAQLERGARLTELLKQSQYSPFPVEEQVVSIYSGSKGFLDSVPVGDVRRFETELLDNLRRNHKGILDEIRETKDFSSDNEERLVAAIEKFKKDFTATDGSRVVNEAKASALDADKVGAESVKVNRPDPAKK</sequence>
<dbReference type="Gene3D" id="1.20.150.20">
    <property type="entry name" value="ATP synthase alpha/beta chain, C-terminal domain"/>
    <property type="match status" value="1"/>
</dbReference>
<reference evidence="16 17" key="1">
    <citation type="submission" date="2021-03" db="EMBL/GenBank/DDBJ databases">
        <title>Sequencing the genomes of 1000 actinobacteria strains.</title>
        <authorList>
            <person name="Klenk H.-P."/>
        </authorList>
    </citation>
    <scope>NUCLEOTIDE SEQUENCE [LARGE SCALE GENOMIC DNA]</scope>
    <source>
        <strain evidence="16 17">DSM 44580</strain>
    </source>
</reference>
<keyword evidence="7 12" id="KW-1278">Translocase</keyword>
<dbReference type="EMBL" id="JAGIOO010000001">
    <property type="protein sequence ID" value="MBP2476788.1"/>
    <property type="molecule type" value="Genomic_DNA"/>
</dbReference>
<gene>
    <name evidence="12" type="primary">atpA</name>
    <name evidence="16" type="ORF">JOF53_005660</name>
</gene>
<dbReference type="Gene3D" id="2.40.30.20">
    <property type="match status" value="1"/>
</dbReference>
<evidence type="ECO:0000256" key="6">
    <source>
        <dbReference type="ARBA" id="ARBA00022840"/>
    </source>
</evidence>
<feature type="domain" description="ATPase F1/V1/A1 complex alpha/beta subunit nucleotide-binding" evidence="13">
    <location>
        <begin position="152"/>
        <end position="375"/>
    </location>
</feature>
<evidence type="ECO:0000256" key="11">
    <source>
        <dbReference type="ARBA" id="ARBA00023310"/>
    </source>
</evidence>
<dbReference type="InterPro" id="IPR020003">
    <property type="entry name" value="ATPase_a/bsu_AS"/>
</dbReference>
<dbReference type="RefSeq" id="WP_086786304.1">
    <property type="nucleotide sequence ID" value="NZ_JAGIOO010000001.1"/>
</dbReference>
<dbReference type="Pfam" id="PF02874">
    <property type="entry name" value="ATP-synt_ab_N"/>
    <property type="match status" value="1"/>
</dbReference>
<dbReference type="SUPFAM" id="SSF52540">
    <property type="entry name" value="P-loop containing nucleoside triphosphate hydrolases"/>
    <property type="match status" value="1"/>
</dbReference>
<evidence type="ECO:0000256" key="4">
    <source>
        <dbReference type="ARBA" id="ARBA00022475"/>
    </source>
</evidence>
<keyword evidence="9 12" id="KW-0472">Membrane</keyword>
<keyword evidence="3 12" id="KW-0813">Transport</keyword>
<dbReference type="InterPro" id="IPR005294">
    <property type="entry name" value="ATP_synth_F1_asu"/>
</dbReference>
<keyword evidence="8 12" id="KW-0406">Ion transport</keyword>
<keyword evidence="5 12" id="KW-0547">Nucleotide-binding</keyword>
<evidence type="ECO:0000259" key="15">
    <source>
        <dbReference type="Pfam" id="PF02874"/>
    </source>
</evidence>
<evidence type="ECO:0000313" key="16">
    <source>
        <dbReference type="EMBL" id="MBP2476788.1"/>
    </source>
</evidence>
<dbReference type="InterPro" id="IPR000194">
    <property type="entry name" value="ATPase_F1/V1/A1_a/bsu_nucl-bd"/>
</dbReference>
<evidence type="ECO:0000313" key="17">
    <source>
        <dbReference type="Proteomes" id="UP001519363"/>
    </source>
</evidence>
<comment type="subcellular location">
    <subcellularLocation>
        <location evidence="12">Cell membrane</location>
        <topology evidence="12">Peripheral membrane protein</topology>
    </subcellularLocation>
    <subcellularLocation>
        <location evidence="1">Membrane</location>
    </subcellularLocation>
</comment>
<dbReference type="HAMAP" id="MF_01346">
    <property type="entry name" value="ATP_synth_alpha_bact"/>
    <property type="match status" value="1"/>
</dbReference>
<dbReference type="NCBIfam" id="NF009884">
    <property type="entry name" value="PRK13343.1"/>
    <property type="match status" value="1"/>
</dbReference>
<keyword evidence="10 12" id="KW-0139">CF(1)</keyword>
<dbReference type="InterPro" id="IPR036121">
    <property type="entry name" value="ATPase_F1/V1/A1_a/bsu_N_sf"/>
</dbReference>
<comment type="similarity">
    <text evidence="2 12">Belongs to the ATPase alpha/beta chains family.</text>
</comment>
<dbReference type="CDD" id="cd18113">
    <property type="entry name" value="ATP-synt_F1_alpha_C"/>
    <property type="match status" value="1"/>
</dbReference>
<organism evidence="16 17">
    <name type="scientific">Crossiella equi</name>
    <dbReference type="NCBI Taxonomy" id="130796"/>
    <lineage>
        <taxon>Bacteria</taxon>
        <taxon>Bacillati</taxon>
        <taxon>Actinomycetota</taxon>
        <taxon>Actinomycetes</taxon>
        <taxon>Pseudonocardiales</taxon>
        <taxon>Pseudonocardiaceae</taxon>
        <taxon>Crossiella</taxon>
    </lineage>
</organism>
<dbReference type="Gene3D" id="3.40.50.300">
    <property type="entry name" value="P-loop containing nucleotide triphosphate hydrolases"/>
    <property type="match status" value="1"/>
</dbReference>
<keyword evidence="12" id="KW-0375">Hydrogen ion transport</keyword>
<evidence type="ECO:0000256" key="1">
    <source>
        <dbReference type="ARBA" id="ARBA00004370"/>
    </source>
</evidence>
<dbReference type="InterPro" id="IPR023366">
    <property type="entry name" value="ATP_synth_asu-like_sf"/>
</dbReference>
<dbReference type="InterPro" id="IPR027417">
    <property type="entry name" value="P-loop_NTPase"/>
</dbReference>
<dbReference type="InterPro" id="IPR004100">
    <property type="entry name" value="ATPase_F1/V1/A1_a/bsu_N"/>
</dbReference>
<evidence type="ECO:0000256" key="2">
    <source>
        <dbReference type="ARBA" id="ARBA00008936"/>
    </source>
</evidence>
<evidence type="ECO:0000256" key="3">
    <source>
        <dbReference type="ARBA" id="ARBA00022448"/>
    </source>
</evidence>
<dbReference type="PANTHER" id="PTHR48082">
    <property type="entry name" value="ATP SYNTHASE SUBUNIT ALPHA, MITOCHONDRIAL"/>
    <property type="match status" value="1"/>
</dbReference>
<keyword evidence="4 12" id="KW-1003">Cell membrane</keyword>
<proteinExistence type="inferred from homology"/>
<evidence type="ECO:0000256" key="8">
    <source>
        <dbReference type="ARBA" id="ARBA00023065"/>
    </source>
</evidence>
<dbReference type="NCBIfam" id="TIGR00962">
    <property type="entry name" value="atpA"/>
    <property type="match status" value="1"/>
</dbReference>
<evidence type="ECO:0000259" key="14">
    <source>
        <dbReference type="Pfam" id="PF00306"/>
    </source>
</evidence>
<evidence type="ECO:0000256" key="12">
    <source>
        <dbReference type="HAMAP-Rule" id="MF_01346"/>
    </source>
</evidence>
<keyword evidence="11 12" id="KW-0066">ATP synthesis</keyword>